<name>A0ABT4YRU6_9VIBR</name>
<protein>
    <submittedName>
        <fullName evidence="1">Uncharacterized protein</fullName>
    </submittedName>
</protein>
<comment type="caution">
    <text evidence="1">The sequence shown here is derived from an EMBL/GenBank/DDBJ whole genome shotgun (WGS) entry which is preliminary data.</text>
</comment>
<evidence type="ECO:0000313" key="2">
    <source>
        <dbReference type="Proteomes" id="UP001210678"/>
    </source>
</evidence>
<accession>A0ABT4YRU6</accession>
<reference evidence="1 2" key="1">
    <citation type="submission" date="2023-01" db="EMBL/GenBank/DDBJ databases">
        <title>Vibrio sp. KJ40-1 sp.nov, isolated from marine algae.</title>
        <authorList>
            <person name="Butt M."/>
            <person name="Kim J.M.J."/>
            <person name="Jeon C.O.C."/>
        </authorList>
    </citation>
    <scope>NUCLEOTIDE SEQUENCE [LARGE SCALE GENOMIC DNA]</scope>
    <source>
        <strain evidence="1 2">KJ40-1</strain>
    </source>
</reference>
<dbReference type="Proteomes" id="UP001210678">
    <property type="component" value="Unassembled WGS sequence"/>
</dbReference>
<keyword evidence="2" id="KW-1185">Reference proteome</keyword>
<evidence type="ECO:0000313" key="1">
    <source>
        <dbReference type="EMBL" id="MDB1124264.1"/>
    </source>
</evidence>
<dbReference type="RefSeq" id="WP_272136413.1">
    <property type="nucleotide sequence ID" value="NZ_JAQLOI010000001.1"/>
</dbReference>
<proteinExistence type="predicted"/>
<dbReference type="EMBL" id="JAQLOI010000001">
    <property type="protein sequence ID" value="MDB1124264.1"/>
    <property type="molecule type" value="Genomic_DNA"/>
</dbReference>
<gene>
    <name evidence="1" type="ORF">PGX00_11605</name>
</gene>
<sequence>METVKIELNQQNLQSLMEVALRDNVGVNLIDILENAIETTLLQEFTEHFRDCLKKPVSLTIYRSHTETRSKSMSCLQQEGYSTWYVTIKLPCYSGTCIEAVHLESKTMQIAQSPFSAVSNLRLKKKELKTQTNFELQIFTLELSPSFFKDISINNDVLLCDLHQEPQVLGCASVTFKTANTGDIYFCSCSKSYIDNAYKNAEEVKSSYVSGSWPYKLISLYKQASYADNICHLCVAEKFGVEKALSKYGDDIYKYHYPYAQQYMYQQEMDEATASHYVKSRLKLSRWNVKLQPKLIHFIP</sequence>
<organism evidence="1 2">
    <name type="scientific">Vibrio algarum</name>
    <dbReference type="NCBI Taxonomy" id="3020714"/>
    <lineage>
        <taxon>Bacteria</taxon>
        <taxon>Pseudomonadati</taxon>
        <taxon>Pseudomonadota</taxon>
        <taxon>Gammaproteobacteria</taxon>
        <taxon>Vibrionales</taxon>
        <taxon>Vibrionaceae</taxon>
        <taxon>Vibrio</taxon>
    </lineage>
</organism>